<organism evidence="2">
    <name type="scientific">Arundo donax</name>
    <name type="common">Giant reed</name>
    <name type="synonym">Donax arundinaceus</name>
    <dbReference type="NCBI Taxonomy" id="35708"/>
    <lineage>
        <taxon>Eukaryota</taxon>
        <taxon>Viridiplantae</taxon>
        <taxon>Streptophyta</taxon>
        <taxon>Embryophyta</taxon>
        <taxon>Tracheophyta</taxon>
        <taxon>Spermatophyta</taxon>
        <taxon>Magnoliopsida</taxon>
        <taxon>Liliopsida</taxon>
        <taxon>Poales</taxon>
        <taxon>Poaceae</taxon>
        <taxon>PACMAD clade</taxon>
        <taxon>Arundinoideae</taxon>
        <taxon>Arundineae</taxon>
        <taxon>Arundo</taxon>
    </lineage>
</organism>
<evidence type="ECO:0000313" key="2">
    <source>
        <dbReference type="EMBL" id="JAD82607.1"/>
    </source>
</evidence>
<evidence type="ECO:0000256" key="1">
    <source>
        <dbReference type="SAM" id="MobiDB-lite"/>
    </source>
</evidence>
<proteinExistence type="predicted"/>
<protein>
    <submittedName>
        <fullName evidence="2">Uncharacterized protein</fullName>
    </submittedName>
</protein>
<accession>A0A0A9DFV7</accession>
<dbReference type="AlphaFoldDB" id="A0A0A9DFV7"/>
<reference evidence="2" key="1">
    <citation type="submission" date="2014-09" db="EMBL/GenBank/DDBJ databases">
        <authorList>
            <person name="Magalhaes I.L.F."/>
            <person name="Oliveira U."/>
            <person name="Santos F.R."/>
            <person name="Vidigal T.H.D.A."/>
            <person name="Brescovit A.D."/>
            <person name="Santos A.J."/>
        </authorList>
    </citation>
    <scope>NUCLEOTIDE SEQUENCE</scope>
    <source>
        <tissue evidence="2">Shoot tissue taken approximately 20 cm above the soil surface</tissue>
    </source>
</reference>
<sequence>MELCVEEWICPVTHRSTLYLYAPKWGDYIPAFTMVPGRLGTPLPIRGILVIHYGGIPDSPAATYPPSMGPRAGVPDPVEPAQPFGPHGSLLGWFRPSAAPSGLAPQQGPELADCPSWGNRPS</sequence>
<reference evidence="2" key="2">
    <citation type="journal article" date="2015" name="Data Brief">
        <title>Shoot transcriptome of the giant reed, Arundo donax.</title>
        <authorList>
            <person name="Barrero R.A."/>
            <person name="Guerrero F.D."/>
            <person name="Moolhuijzen P."/>
            <person name="Goolsby J.A."/>
            <person name="Tidwell J."/>
            <person name="Bellgard S.E."/>
            <person name="Bellgard M.I."/>
        </authorList>
    </citation>
    <scope>NUCLEOTIDE SEQUENCE</scope>
    <source>
        <tissue evidence="2">Shoot tissue taken approximately 20 cm above the soil surface</tissue>
    </source>
</reference>
<dbReference type="EMBL" id="GBRH01215288">
    <property type="protein sequence ID" value="JAD82607.1"/>
    <property type="molecule type" value="Transcribed_RNA"/>
</dbReference>
<name>A0A0A9DFV7_ARUDO</name>
<feature type="region of interest" description="Disordered" evidence="1">
    <location>
        <begin position="62"/>
        <end position="122"/>
    </location>
</feature>